<sequence>MQGNHLFEYAVIRVVPHVEREEFLNVGIVLYCKPQNFLKTRFALDEKRLLALCEKLDLQELRQHITSFERICAGGKDAGPIGKLSMPERFRWLTATRSTMLQTSKVHPGLCTDAEEMLGRLFEQLVQR</sequence>
<keyword evidence="2" id="KW-1185">Reference proteome</keyword>
<reference evidence="1 2" key="1">
    <citation type="submission" date="2021-05" db="EMBL/GenBank/DDBJ databases">
        <title>A Polyphasic approach of four new species of the genus Ohtaekwangia: Ohtaekwangia histidinii sp. nov., Ohtaekwangia cretensis sp. nov., Ohtaekwangia indiensis sp. nov., Ohtaekwangia reichenbachii sp. nov. from diverse environment.</title>
        <authorList>
            <person name="Octaviana S."/>
        </authorList>
    </citation>
    <scope>NUCLEOTIDE SEQUENCE [LARGE SCALE GENOMIC DNA]</scope>
    <source>
        <strain evidence="1 2">PWU4</strain>
    </source>
</reference>
<proteinExistence type="predicted"/>
<dbReference type="Proteomes" id="UP001319200">
    <property type="component" value="Unassembled WGS sequence"/>
</dbReference>
<protein>
    <submittedName>
        <fullName evidence="1">DUF3037 domain-containing protein</fullName>
    </submittedName>
</protein>
<gene>
    <name evidence="1" type="ORF">KK083_17705</name>
</gene>
<organism evidence="1 2">
    <name type="scientific">Chryseosolibacter histidini</name>
    <dbReference type="NCBI Taxonomy" id="2782349"/>
    <lineage>
        <taxon>Bacteria</taxon>
        <taxon>Pseudomonadati</taxon>
        <taxon>Bacteroidota</taxon>
        <taxon>Cytophagia</taxon>
        <taxon>Cytophagales</taxon>
        <taxon>Chryseotaleaceae</taxon>
        <taxon>Chryseosolibacter</taxon>
    </lineage>
</organism>
<dbReference type="AlphaFoldDB" id="A0AAP2DLT4"/>
<dbReference type="InterPro" id="IPR021398">
    <property type="entry name" value="DUF3037"/>
</dbReference>
<comment type="caution">
    <text evidence="1">The sequence shown here is derived from an EMBL/GenBank/DDBJ whole genome shotgun (WGS) entry which is preliminary data.</text>
</comment>
<evidence type="ECO:0000313" key="1">
    <source>
        <dbReference type="EMBL" id="MBT1698733.1"/>
    </source>
</evidence>
<dbReference type="RefSeq" id="WP_254165439.1">
    <property type="nucleotide sequence ID" value="NZ_JAHESF010000017.1"/>
</dbReference>
<dbReference type="Pfam" id="PF11236">
    <property type="entry name" value="DUF3037"/>
    <property type="match status" value="1"/>
</dbReference>
<evidence type="ECO:0000313" key="2">
    <source>
        <dbReference type="Proteomes" id="UP001319200"/>
    </source>
</evidence>
<dbReference type="EMBL" id="JAHESF010000017">
    <property type="protein sequence ID" value="MBT1698733.1"/>
    <property type="molecule type" value="Genomic_DNA"/>
</dbReference>
<accession>A0AAP2DLT4</accession>
<name>A0AAP2DLT4_9BACT</name>